<dbReference type="Pfam" id="PF13561">
    <property type="entry name" value="adh_short_C2"/>
    <property type="match status" value="1"/>
</dbReference>
<dbReference type="InterPro" id="IPR002347">
    <property type="entry name" value="SDR_fam"/>
</dbReference>
<evidence type="ECO:0000313" key="3">
    <source>
        <dbReference type="EMBL" id="KRN15588.1"/>
    </source>
</evidence>
<organism evidence="3 4">
    <name type="scientific">Secundilactobacillus similis DSM 23365 = JCM 2765</name>
    <dbReference type="NCBI Taxonomy" id="1423804"/>
    <lineage>
        <taxon>Bacteria</taxon>
        <taxon>Bacillati</taxon>
        <taxon>Bacillota</taxon>
        <taxon>Bacilli</taxon>
        <taxon>Lactobacillales</taxon>
        <taxon>Lactobacillaceae</taxon>
        <taxon>Secundilactobacillus</taxon>
    </lineage>
</organism>
<dbReference type="RefSeq" id="WP_054734519.1">
    <property type="nucleotide sequence ID" value="NZ_AYZM01000178.1"/>
</dbReference>
<accession>A0A0R2ETP7</accession>
<dbReference type="InterPro" id="IPR036291">
    <property type="entry name" value="NAD(P)-bd_dom_sf"/>
</dbReference>
<name>A0A0R2ETP7_9LACO</name>
<comment type="similarity">
    <text evidence="1">Belongs to the short-chain dehydrogenases/reductases (SDR) family.</text>
</comment>
<dbReference type="PANTHER" id="PTHR43477">
    <property type="entry name" value="DIHYDROANTICAPSIN 7-DEHYDROGENASE"/>
    <property type="match status" value="1"/>
</dbReference>
<evidence type="ECO:0000256" key="2">
    <source>
        <dbReference type="ARBA" id="ARBA00023002"/>
    </source>
</evidence>
<dbReference type="AlphaFoldDB" id="A0A0R2ETP7"/>
<keyword evidence="2" id="KW-0560">Oxidoreductase</keyword>
<dbReference type="InterPro" id="IPR051122">
    <property type="entry name" value="SDR_DHRS6-like"/>
</dbReference>
<dbReference type="PATRIC" id="fig|1423804.4.peg.3154"/>
<dbReference type="Gene3D" id="3.40.50.720">
    <property type="entry name" value="NAD(P)-binding Rossmann-like Domain"/>
    <property type="match status" value="1"/>
</dbReference>
<evidence type="ECO:0000256" key="1">
    <source>
        <dbReference type="ARBA" id="ARBA00006484"/>
    </source>
</evidence>
<sequence length="242" mass="25192">MSLAQQRVLILGGTSGFGLQVAQQALAAGAEVTIVGRHADRLMKAQQAIIVAQPEGILETAQFNASDVKTLTAFFETNERFDHVVSMLGGALGGGFLANSVADIRAAIEAKFFDNLKIAQVASRYLNAGGSLTFTSGSGGSPATASGAIVGNQAINLMVQGLAVELAPDKRVNAVSPTWTPTGLWRELSDDEVAEQTNAFAANVPLKRVAKPAEVASAYLYLMQNQFVTGQVLAVDGGVDLA</sequence>
<dbReference type="Proteomes" id="UP000051442">
    <property type="component" value="Unassembled WGS sequence"/>
</dbReference>
<dbReference type="SUPFAM" id="SSF51735">
    <property type="entry name" value="NAD(P)-binding Rossmann-fold domains"/>
    <property type="match status" value="1"/>
</dbReference>
<reference evidence="3 4" key="1">
    <citation type="journal article" date="2015" name="Genome Announc.">
        <title>Expanding the biotechnology potential of lactobacilli through comparative genomics of 213 strains and associated genera.</title>
        <authorList>
            <person name="Sun Z."/>
            <person name="Harris H.M."/>
            <person name="McCann A."/>
            <person name="Guo C."/>
            <person name="Argimon S."/>
            <person name="Zhang W."/>
            <person name="Yang X."/>
            <person name="Jeffery I.B."/>
            <person name="Cooney J.C."/>
            <person name="Kagawa T.F."/>
            <person name="Liu W."/>
            <person name="Song Y."/>
            <person name="Salvetti E."/>
            <person name="Wrobel A."/>
            <person name="Rasinkangas P."/>
            <person name="Parkhill J."/>
            <person name="Rea M.C."/>
            <person name="O'Sullivan O."/>
            <person name="Ritari J."/>
            <person name="Douillard F.P."/>
            <person name="Paul Ross R."/>
            <person name="Yang R."/>
            <person name="Briner A.E."/>
            <person name="Felis G.E."/>
            <person name="de Vos W.M."/>
            <person name="Barrangou R."/>
            <person name="Klaenhammer T.R."/>
            <person name="Caufield P.W."/>
            <person name="Cui Y."/>
            <person name="Zhang H."/>
            <person name="O'Toole P.W."/>
        </authorList>
    </citation>
    <scope>NUCLEOTIDE SEQUENCE [LARGE SCALE GENOMIC DNA]</scope>
    <source>
        <strain evidence="3 4">DSM 23365</strain>
    </source>
</reference>
<gene>
    <name evidence="3" type="ORF">FD14_GL002932</name>
</gene>
<dbReference type="PRINTS" id="PR00081">
    <property type="entry name" value="GDHRDH"/>
</dbReference>
<dbReference type="GO" id="GO:0016491">
    <property type="term" value="F:oxidoreductase activity"/>
    <property type="evidence" value="ECO:0007669"/>
    <property type="project" value="UniProtKB-KW"/>
</dbReference>
<dbReference type="EMBL" id="AYZM01000178">
    <property type="protein sequence ID" value="KRN15588.1"/>
    <property type="molecule type" value="Genomic_DNA"/>
</dbReference>
<comment type="caution">
    <text evidence="3">The sequence shown here is derived from an EMBL/GenBank/DDBJ whole genome shotgun (WGS) entry which is preliminary data.</text>
</comment>
<evidence type="ECO:0000313" key="4">
    <source>
        <dbReference type="Proteomes" id="UP000051442"/>
    </source>
</evidence>
<dbReference type="OrthoDB" id="9806974at2"/>
<dbReference type="STRING" id="1423804.FD14_GL002932"/>
<keyword evidence="4" id="KW-1185">Reference proteome</keyword>
<proteinExistence type="inferred from homology"/>
<protein>
    <submittedName>
        <fullName evidence="3">Short-chain dehydrogenase oxidoreductase</fullName>
    </submittedName>
</protein>
<dbReference type="PANTHER" id="PTHR43477:SF1">
    <property type="entry name" value="DIHYDROANTICAPSIN 7-DEHYDROGENASE"/>
    <property type="match status" value="1"/>
</dbReference>